<organism evidence="2 3">
    <name type="scientific">Zosterops borbonicus</name>
    <dbReference type="NCBI Taxonomy" id="364589"/>
    <lineage>
        <taxon>Eukaryota</taxon>
        <taxon>Metazoa</taxon>
        <taxon>Chordata</taxon>
        <taxon>Craniata</taxon>
        <taxon>Vertebrata</taxon>
        <taxon>Euteleostomi</taxon>
        <taxon>Archelosauria</taxon>
        <taxon>Archosauria</taxon>
        <taxon>Dinosauria</taxon>
        <taxon>Saurischia</taxon>
        <taxon>Theropoda</taxon>
        <taxon>Coelurosauria</taxon>
        <taxon>Aves</taxon>
        <taxon>Neognathae</taxon>
        <taxon>Neoaves</taxon>
        <taxon>Telluraves</taxon>
        <taxon>Australaves</taxon>
        <taxon>Passeriformes</taxon>
        <taxon>Sylvioidea</taxon>
        <taxon>Zosteropidae</taxon>
        <taxon>Zosterops</taxon>
    </lineage>
</organism>
<sequence length="145" mass="16716">MEHATQRDPGPPILDKLGDSRQKQRSCKLQNESCIDTPGGWDTVQRDLDKKWAHGSLMQFEKTKYKVLHLDQGDPWYQSRLGNEWIRSSPVKEDLECWWEAQPAVNSISLTIVVSSQPKRQLKAVKNSLILVLICQVLEQEYTIL</sequence>
<dbReference type="EMBL" id="SWJQ01000013">
    <property type="protein sequence ID" value="TRZ26441.1"/>
    <property type="molecule type" value="Genomic_DNA"/>
</dbReference>
<dbReference type="Proteomes" id="UP000796761">
    <property type="component" value="Unassembled WGS sequence"/>
</dbReference>
<comment type="caution">
    <text evidence="2">The sequence shown here is derived from an EMBL/GenBank/DDBJ whole genome shotgun (WGS) entry which is preliminary data.</text>
</comment>
<feature type="region of interest" description="Disordered" evidence="1">
    <location>
        <begin position="1"/>
        <end position="22"/>
    </location>
</feature>
<evidence type="ECO:0000256" key="1">
    <source>
        <dbReference type="SAM" id="MobiDB-lite"/>
    </source>
</evidence>
<proteinExistence type="predicted"/>
<name>A0A8K1GYZ0_9PASS</name>
<reference evidence="2" key="1">
    <citation type="submission" date="2019-04" db="EMBL/GenBank/DDBJ databases">
        <title>Genome assembly of Zosterops borbonicus 15179.</title>
        <authorList>
            <person name="Leroy T."/>
            <person name="Anselmetti Y."/>
            <person name="Tilak M.-K."/>
            <person name="Nabholz B."/>
        </authorList>
    </citation>
    <scope>NUCLEOTIDE SEQUENCE</scope>
    <source>
        <strain evidence="2">HGM_15179</strain>
        <tissue evidence="2">Muscle</tissue>
    </source>
</reference>
<protein>
    <submittedName>
        <fullName evidence="2">Uncharacterized protein</fullName>
    </submittedName>
</protein>
<evidence type="ECO:0000313" key="2">
    <source>
        <dbReference type="EMBL" id="TRZ26441.1"/>
    </source>
</evidence>
<evidence type="ECO:0000313" key="3">
    <source>
        <dbReference type="Proteomes" id="UP000796761"/>
    </source>
</evidence>
<gene>
    <name evidence="2" type="ORF">HGM15179_000598</name>
</gene>
<accession>A0A8K1GYZ0</accession>
<dbReference type="AlphaFoldDB" id="A0A8K1GYZ0"/>
<dbReference type="OrthoDB" id="9170669at2759"/>
<keyword evidence="3" id="KW-1185">Reference proteome</keyword>